<reference evidence="1 2" key="1">
    <citation type="submission" date="2019-11" db="EMBL/GenBank/DDBJ databases">
        <title>Whole genome sequence of Oryza granulata.</title>
        <authorList>
            <person name="Li W."/>
        </authorList>
    </citation>
    <scope>NUCLEOTIDE SEQUENCE [LARGE SCALE GENOMIC DNA]</scope>
    <source>
        <strain evidence="2">cv. Menghai</strain>
        <tissue evidence="1">Leaf</tissue>
    </source>
</reference>
<dbReference type="AlphaFoldDB" id="A0A6G1E010"/>
<accession>A0A6G1E010</accession>
<protein>
    <submittedName>
        <fullName evidence="1">Uncharacterized protein</fullName>
    </submittedName>
</protein>
<dbReference type="Proteomes" id="UP000479710">
    <property type="component" value="Unassembled WGS sequence"/>
</dbReference>
<organism evidence="1 2">
    <name type="scientific">Oryza meyeriana var. granulata</name>
    <dbReference type="NCBI Taxonomy" id="110450"/>
    <lineage>
        <taxon>Eukaryota</taxon>
        <taxon>Viridiplantae</taxon>
        <taxon>Streptophyta</taxon>
        <taxon>Embryophyta</taxon>
        <taxon>Tracheophyta</taxon>
        <taxon>Spermatophyta</taxon>
        <taxon>Magnoliopsida</taxon>
        <taxon>Liliopsida</taxon>
        <taxon>Poales</taxon>
        <taxon>Poaceae</taxon>
        <taxon>BOP clade</taxon>
        <taxon>Oryzoideae</taxon>
        <taxon>Oryzeae</taxon>
        <taxon>Oryzinae</taxon>
        <taxon>Oryza</taxon>
        <taxon>Oryza meyeriana</taxon>
    </lineage>
</organism>
<comment type="caution">
    <text evidence="1">The sequence shown here is derived from an EMBL/GenBank/DDBJ whole genome shotgun (WGS) entry which is preliminary data.</text>
</comment>
<gene>
    <name evidence="1" type="ORF">E2562_021491</name>
</gene>
<dbReference type="SUPFAM" id="SSF52047">
    <property type="entry name" value="RNI-like"/>
    <property type="match status" value="1"/>
</dbReference>
<dbReference type="OrthoDB" id="1108417at2759"/>
<sequence length="65" mass="7205">MASIICNSLPRLKKLEIPNSDMSCAAIIRFLDCLEELEYLDISGNDPPWLAVSCFGNSLRSTSNQ</sequence>
<evidence type="ECO:0000313" key="1">
    <source>
        <dbReference type="EMBL" id="KAF0917822.1"/>
    </source>
</evidence>
<dbReference type="EMBL" id="SPHZ02000005">
    <property type="protein sequence ID" value="KAF0917822.1"/>
    <property type="molecule type" value="Genomic_DNA"/>
</dbReference>
<keyword evidence="2" id="KW-1185">Reference proteome</keyword>
<evidence type="ECO:0000313" key="2">
    <source>
        <dbReference type="Proteomes" id="UP000479710"/>
    </source>
</evidence>
<name>A0A6G1E010_9ORYZ</name>
<proteinExistence type="predicted"/>